<organism evidence="6 7">
    <name type="scientific">Teichococcus oryzae</name>
    <dbReference type="NCBI Taxonomy" id="1608942"/>
    <lineage>
        <taxon>Bacteria</taxon>
        <taxon>Pseudomonadati</taxon>
        <taxon>Pseudomonadota</taxon>
        <taxon>Alphaproteobacteria</taxon>
        <taxon>Acetobacterales</taxon>
        <taxon>Roseomonadaceae</taxon>
        <taxon>Roseomonas</taxon>
    </lineage>
</organism>
<dbReference type="AlphaFoldDB" id="A0A5B2TM98"/>
<dbReference type="GO" id="GO:0003677">
    <property type="term" value="F:DNA binding"/>
    <property type="evidence" value="ECO:0007669"/>
    <property type="project" value="UniProtKB-UniRule"/>
</dbReference>
<reference evidence="6 7" key="1">
    <citation type="journal article" date="2015" name="Int. J. Syst. Evol. Microbiol.">
        <title>Roseomonas oryzae sp. nov., isolated from paddy rhizosphere soil.</title>
        <authorList>
            <person name="Ramaprasad E.V."/>
            <person name="Sasikala Ch."/>
            <person name="Ramana Ch.V."/>
        </authorList>
    </citation>
    <scope>NUCLEOTIDE SEQUENCE [LARGE SCALE GENOMIC DNA]</scope>
    <source>
        <strain evidence="6 7">KCTC 42542</strain>
    </source>
</reference>
<dbReference type="RefSeq" id="WP_149810795.1">
    <property type="nucleotide sequence ID" value="NZ_VUKA01000001.1"/>
</dbReference>
<dbReference type="PANTHER" id="PTHR47506">
    <property type="entry name" value="TRANSCRIPTIONAL REGULATORY PROTEIN"/>
    <property type="match status" value="1"/>
</dbReference>
<keyword evidence="2 4" id="KW-0238">DNA-binding</keyword>
<sequence length="198" mass="21778">MSESPKAGKRDPRSAAERLKDVAKELFYKQGIRATGVEELCRVAGTTKISLYRAYPSKDELIASVLRDDCDADACWFDKVRDEAIPSRERPRAYLLAAAEAMREKGYRGCPMVMAIVEFPDPEHPARQVADAYKLKVRSAIHRLCAEAGAAEPEVLGDALLMMIEGAYASAPYLGHLTAADSLERTGLKLLDIALPPR</sequence>
<gene>
    <name evidence="6" type="ORF">F0Q34_03915</name>
</gene>
<evidence type="ECO:0000259" key="5">
    <source>
        <dbReference type="PROSITE" id="PS50977"/>
    </source>
</evidence>
<keyword evidence="7" id="KW-1185">Reference proteome</keyword>
<dbReference type="SUPFAM" id="SSF46689">
    <property type="entry name" value="Homeodomain-like"/>
    <property type="match status" value="1"/>
</dbReference>
<dbReference type="InterPro" id="IPR001647">
    <property type="entry name" value="HTH_TetR"/>
</dbReference>
<keyword evidence="1" id="KW-0805">Transcription regulation</keyword>
<dbReference type="EMBL" id="VUKA01000001">
    <property type="protein sequence ID" value="KAA2214840.1"/>
    <property type="molecule type" value="Genomic_DNA"/>
</dbReference>
<proteinExistence type="predicted"/>
<feature type="DNA-binding region" description="H-T-H motif" evidence="4">
    <location>
        <begin position="36"/>
        <end position="55"/>
    </location>
</feature>
<name>A0A5B2TM98_9PROT</name>
<protein>
    <submittedName>
        <fullName evidence="6">TetR/AcrR family transcriptional regulator</fullName>
    </submittedName>
</protein>
<evidence type="ECO:0000256" key="1">
    <source>
        <dbReference type="ARBA" id="ARBA00023015"/>
    </source>
</evidence>
<dbReference type="InterPro" id="IPR009057">
    <property type="entry name" value="Homeodomain-like_sf"/>
</dbReference>
<evidence type="ECO:0000256" key="3">
    <source>
        <dbReference type="ARBA" id="ARBA00023163"/>
    </source>
</evidence>
<accession>A0A5B2TM98</accession>
<dbReference type="OrthoDB" id="9787680at2"/>
<dbReference type="PRINTS" id="PR00455">
    <property type="entry name" value="HTHTETR"/>
</dbReference>
<dbReference type="Proteomes" id="UP000322110">
    <property type="component" value="Unassembled WGS sequence"/>
</dbReference>
<dbReference type="PROSITE" id="PS50977">
    <property type="entry name" value="HTH_TETR_2"/>
    <property type="match status" value="1"/>
</dbReference>
<dbReference type="PANTHER" id="PTHR47506:SF1">
    <property type="entry name" value="HTH-TYPE TRANSCRIPTIONAL REGULATOR YJDC"/>
    <property type="match status" value="1"/>
</dbReference>
<dbReference type="SUPFAM" id="SSF48498">
    <property type="entry name" value="Tetracyclin repressor-like, C-terminal domain"/>
    <property type="match status" value="1"/>
</dbReference>
<dbReference type="Pfam" id="PF00440">
    <property type="entry name" value="TetR_N"/>
    <property type="match status" value="1"/>
</dbReference>
<evidence type="ECO:0000256" key="2">
    <source>
        <dbReference type="ARBA" id="ARBA00023125"/>
    </source>
</evidence>
<keyword evidence="3" id="KW-0804">Transcription</keyword>
<dbReference type="InterPro" id="IPR036271">
    <property type="entry name" value="Tet_transcr_reg_TetR-rel_C_sf"/>
</dbReference>
<evidence type="ECO:0000313" key="7">
    <source>
        <dbReference type="Proteomes" id="UP000322110"/>
    </source>
</evidence>
<feature type="domain" description="HTH tetR-type" evidence="5">
    <location>
        <begin position="13"/>
        <end position="73"/>
    </location>
</feature>
<comment type="caution">
    <text evidence="6">The sequence shown here is derived from an EMBL/GenBank/DDBJ whole genome shotgun (WGS) entry which is preliminary data.</text>
</comment>
<evidence type="ECO:0000313" key="6">
    <source>
        <dbReference type="EMBL" id="KAA2214840.1"/>
    </source>
</evidence>
<evidence type="ECO:0000256" key="4">
    <source>
        <dbReference type="PROSITE-ProRule" id="PRU00335"/>
    </source>
</evidence>
<dbReference type="Gene3D" id="1.10.357.10">
    <property type="entry name" value="Tetracycline Repressor, domain 2"/>
    <property type="match status" value="1"/>
</dbReference>